<feature type="domain" description="Reverse transcriptase" evidence="1">
    <location>
        <begin position="1"/>
        <end position="88"/>
    </location>
</feature>
<gene>
    <name evidence="2" type="primary">Acey_s0079.g1243</name>
    <name evidence="2" type="ORF">Y032_0079g1243</name>
</gene>
<evidence type="ECO:0000259" key="1">
    <source>
        <dbReference type="PROSITE" id="PS50878"/>
    </source>
</evidence>
<dbReference type="AlphaFoldDB" id="A0A016TSW9"/>
<dbReference type="STRING" id="53326.A0A016TSW9"/>
<dbReference type="EMBL" id="JARK01001415">
    <property type="protein sequence ID" value="EYC05890.1"/>
    <property type="molecule type" value="Genomic_DNA"/>
</dbReference>
<dbReference type="OrthoDB" id="5836634at2759"/>
<dbReference type="PANTHER" id="PTHR47027">
    <property type="entry name" value="REVERSE TRANSCRIPTASE DOMAIN-CONTAINING PROTEIN"/>
    <property type="match status" value="1"/>
</dbReference>
<accession>A0A016TSW9</accession>
<dbReference type="InterPro" id="IPR043128">
    <property type="entry name" value="Rev_trsase/Diguanyl_cyclase"/>
</dbReference>
<dbReference type="Proteomes" id="UP000024635">
    <property type="component" value="Unassembled WGS sequence"/>
</dbReference>
<sequence length="94" mass="10629">MDTISDDLQSTAPWTPLYADDVMIAATTRDELQRKVQFWKDRLEQYGMRLNIKKTEYVECGEQTPGTILVDDAELPKISAFKYLGSRISADGAP</sequence>
<comment type="caution">
    <text evidence="2">The sequence shown here is derived from an EMBL/GenBank/DDBJ whole genome shotgun (WGS) entry which is preliminary data.</text>
</comment>
<reference evidence="3" key="1">
    <citation type="journal article" date="2015" name="Nat. Genet.">
        <title>The genome and transcriptome of the zoonotic hookworm Ancylostoma ceylanicum identify infection-specific gene families.</title>
        <authorList>
            <person name="Schwarz E.M."/>
            <person name="Hu Y."/>
            <person name="Antoshechkin I."/>
            <person name="Miller M.M."/>
            <person name="Sternberg P.W."/>
            <person name="Aroian R.V."/>
        </authorList>
    </citation>
    <scope>NUCLEOTIDE SEQUENCE</scope>
    <source>
        <strain evidence="3">HY135</strain>
    </source>
</reference>
<dbReference type="Gene3D" id="3.30.70.270">
    <property type="match status" value="1"/>
</dbReference>
<keyword evidence="3" id="KW-1185">Reference proteome</keyword>
<evidence type="ECO:0000313" key="3">
    <source>
        <dbReference type="Proteomes" id="UP000024635"/>
    </source>
</evidence>
<dbReference type="SUPFAM" id="SSF56672">
    <property type="entry name" value="DNA/RNA polymerases"/>
    <property type="match status" value="1"/>
</dbReference>
<organism evidence="2 3">
    <name type="scientific">Ancylostoma ceylanicum</name>
    <dbReference type="NCBI Taxonomy" id="53326"/>
    <lineage>
        <taxon>Eukaryota</taxon>
        <taxon>Metazoa</taxon>
        <taxon>Ecdysozoa</taxon>
        <taxon>Nematoda</taxon>
        <taxon>Chromadorea</taxon>
        <taxon>Rhabditida</taxon>
        <taxon>Rhabditina</taxon>
        <taxon>Rhabditomorpha</taxon>
        <taxon>Strongyloidea</taxon>
        <taxon>Ancylostomatidae</taxon>
        <taxon>Ancylostomatinae</taxon>
        <taxon>Ancylostoma</taxon>
    </lineage>
</organism>
<name>A0A016TSW9_9BILA</name>
<dbReference type="PROSITE" id="PS50878">
    <property type="entry name" value="RT_POL"/>
    <property type="match status" value="1"/>
</dbReference>
<evidence type="ECO:0000313" key="2">
    <source>
        <dbReference type="EMBL" id="EYC05890.1"/>
    </source>
</evidence>
<dbReference type="InterPro" id="IPR043502">
    <property type="entry name" value="DNA/RNA_pol_sf"/>
</dbReference>
<dbReference type="Pfam" id="PF00078">
    <property type="entry name" value="RVT_1"/>
    <property type="match status" value="1"/>
</dbReference>
<dbReference type="InterPro" id="IPR000477">
    <property type="entry name" value="RT_dom"/>
</dbReference>
<protein>
    <recommendedName>
        <fullName evidence="1">Reverse transcriptase domain-containing protein</fullName>
    </recommendedName>
</protein>
<dbReference type="PANTHER" id="PTHR47027:SF20">
    <property type="entry name" value="REVERSE TRANSCRIPTASE-LIKE PROTEIN WITH RNA-DIRECTED DNA POLYMERASE DOMAIN"/>
    <property type="match status" value="1"/>
</dbReference>
<proteinExistence type="predicted"/>